<keyword evidence="1" id="KW-1185">Reference proteome</keyword>
<dbReference type="SUPFAM" id="SSF54236">
    <property type="entry name" value="Ubiquitin-like"/>
    <property type="match status" value="1"/>
</dbReference>
<dbReference type="WBParaSite" id="Csp11.Scaffold557.g3792.t1">
    <property type="protein sequence ID" value="Csp11.Scaffold557.g3792.t1"/>
    <property type="gene ID" value="Csp11.Scaffold557.g3792"/>
</dbReference>
<dbReference type="Proteomes" id="UP000095282">
    <property type="component" value="Unplaced"/>
</dbReference>
<sequence length="137" mass="15986">MSCLVSKESIFFFSHSFGFFSLTILSEMRVPVVYHKPGACFPIVDNHIRVYAYETDDDGIVIHASIHTIHINEPLSTLRDKYAVKSNVYPHEIEMFYDDKELFDNDTCSQMQITYDPRYGRDREDEGFDETETPLIM</sequence>
<dbReference type="AlphaFoldDB" id="A0A1I7T9N4"/>
<proteinExistence type="predicted"/>
<dbReference type="InterPro" id="IPR029071">
    <property type="entry name" value="Ubiquitin-like_domsf"/>
</dbReference>
<protein>
    <submittedName>
        <fullName evidence="2">Phage protein</fullName>
    </submittedName>
</protein>
<dbReference type="eggNOG" id="ENOG502R8YA">
    <property type="taxonomic scope" value="Eukaryota"/>
</dbReference>
<evidence type="ECO:0000313" key="2">
    <source>
        <dbReference type="WBParaSite" id="Csp11.Scaffold557.g3792.t1"/>
    </source>
</evidence>
<name>A0A1I7T9N4_9PELO</name>
<dbReference type="Gene3D" id="3.10.20.90">
    <property type="entry name" value="Phosphatidylinositol 3-kinase Catalytic Subunit, Chain A, domain 1"/>
    <property type="match status" value="1"/>
</dbReference>
<evidence type="ECO:0000313" key="1">
    <source>
        <dbReference type="Proteomes" id="UP000095282"/>
    </source>
</evidence>
<reference evidence="2" key="1">
    <citation type="submission" date="2016-11" db="UniProtKB">
        <authorList>
            <consortium name="WormBaseParasite"/>
        </authorList>
    </citation>
    <scope>IDENTIFICATION</scope>
</reference>
<accession>A0A1I7T9N4</accession>
<organism evidence="1 2">
    <name type="scientific">Caenorhabditis tropicalis</name>
    <dbReference type="NCBI Taxonomy" id="1561998"/>
    <lineage>
        <taxon>Eukaryota</taxon>
        <taxon>Metazoa</taxon>
        <taxon>Ecdysozoa</taxon>
        <taxon>Nematoda</taxon>
        <taxon>Chromadorea</taxon>
        <taxon>Rhabditida</taxon>
        <taxon>Rhabditina</taxon>
        <taxon>Rhabditomorpha</taxon>
        <taxon>Rhabditoidea</taxon>
        <taxon>Rhabditidae</taxon>
        <taxon>Peloderinae</taxon>
        <taxon>Caenorhabditis</taxon>
    </lineage>
</organism>